<dbReference type="OrthoDB" id="5296580at2"/>
<name>A0A0D0P4K1_PSEFL</name>
<comment type="caution">
    <text evidence="1">The sequence shown here is derived from an EMBL/GenBank/DDBJ whole genome shotgun (WGS) entry which is preliminary data.</text>
</comment>
<gene>
    <name evidence="1" type="ORF">RL74_22405</name>
</gene>
<evidence type="ECO:0000313" key="1">
    <source>
        <dbReference type="EMBL" id="KIQ57144.1"/>
    </source>
</evidence>
<organism evidence="1 2">
    <name type="scientific">Pseudomonas fluorescens</name>
    <dbReference type="NCBI Taxonomy" id="294"/>
    <lineage>
        <taxon>Bacteria</taxon>
        <taxon>Pseudomonadati</taxon>
        <taxon>Pseudomonadota</taxon>
        <taxon>Gammaproteobacteria</taxon>
        <taxon>Pseudomonadales</taxon>
        <taxon>Pseudomonadaceae</taxon>
        <taxon>Pseudomonas</taxon>
    </lineage>
</organism>
<dbReference type="PROSITE" id="PS51257">
    <property type="entry name" value="PROKAR_LIPOPROTEIN"/>
    <property type="match status" value="1"/>
</dbReference>
<dbReference type="Gene3D" id="2.30.30.830">
    <property type="match status" value="1"/>
</dbReference>
<reference evidence="1 2" key="1">
    <citation type="submission" date="2015-01" db="EMBL/GenBank/DDBJ databases">
        <title>Draft Genome Sequence of the Biocontrol and Plant Growth-Promoting Rhizobacteria (PGPR) Pseudomonas fluorescens UM270.</title>
        <authorList>
            <person name="Hernandez-Salmeron J.E."/>
            <person name="Santoyo G."/>
            <person name="Moreno-Hagelsieb G."/>
            <person name="Hernandez-Leon R."/>
        </authorList>
    </citation>
    <scope>NUCLEOTIDE SEQUENCE [LARGE SCALE GENOMIC DNA]</scope>
    <source>
        <strain evidence="1 2">UM270</strain>
    </source>
</reference>
<sequence length="181" mass="19920">MSTASRVCLLAGLLALTGCNNDDGFSDLDAYMNEVRLRPPGKIEPTPTFKPAQTFTYSAANLRSPFSRQIRVDQAGRQQGSRNVRPDLNRVKQYLEGFNIEQFEMVGTISNASGSFALLRGASGVHRLKVGDYLGRNDGRIVAITATEVDVIEIVPDGEGAWLERPRTIPLKEHSLVETQQ</sequence>
<dbReference type="Proteomes" id="UP000032101">
    <property type="component" value="Unassembled WGS sequence"/>
</dbReference>
<dbReference type="RefSeq" id="WP_042731987.1">
    <property type="nucleotide sequence ID" value="NZ_JXNZ01000274.1"/>
</dbReference>
<dbReference type="EMBL" id="JXNZ01000274">
    <property type="protein sequence ID" value="KIQ57144.1"/>
    <property type="molecule type" value="Genomic_DNA"/>
</dbReference>
<proteinExistence type="predicted"/>
<accession>A0A0D0P4K1</accession>
<dbReference type="InterPro" id="IPR007446">
    <property type="entry name" value="PilP"/>
</dbReference>
<dbReference type="AlphaFoldDB" id="A0A0D0P4K1"/>
<dbReference type="PIRSF" id="PIRSF016481">
    <property type="entry name" value="Pilus_assembly_PilP"/>
    <property type="match status" value="1"/>
</dbReference>
<dbReference type="Pfam" id="PF04351">
    <property type="entry name" value="PilP"/>
    <property type="match status" value="1"/>
</dbReference>
<dbReference type="PATRIC" id="fig|294.124.peg.4621"/>
<evidence type="ECO:0000313" key="2">
    <source>
        <dbReference type="Proteomes" id="UP000032101"/>
    </source>
</evidence>
<protein>
    <submittedName>
        <fullName evidence="1">Pilus assembly protein PilP</fullName>
    </submittedName>
</protein>